<gene>
    <name evidence="2" type="ORF">GA0116948_109135</name>
</gene>
<reference evidence="2 3" key="1">
    <citation type="submission" date="2016-08" db="EMBL/GenBank/DDBJ databases">
        <authorList>
            <person name="Seilhamer J.J."/>
        </authorList>
    </citation>
    <scope>NUCLEOTIDE SEQUENCE [LARGE SCALE GENOMIC DNA]</scope>
    <source>
        <strain evidence="2 3">A37T2</strain>
    </source>
</reference>
<accession>A0A1C4ER29</accession>
<dbReference type="STRING" id="1335309.GA0116948_109135"/>
<dbReference type="InterPro" id="IPR046020">
    <property type="entry name" value="DUF5977"/>
</dbReference>
<organism evidence="2 3">
    <name type="scientific">Chitinophaga costaii</name>
    <dbReference type="NCBI Taxonomy" id="1335309"/>
    <lineage>
        <taxon>Bacteria</taxon>
        <taxon>Pseudomonadati</taxon>
        <taxon>Bacteroidota</taxon>
        <taxon>Chitinophagia</taxon>
        <taxon>Chitinophagales</taxon>
        <taxon>Chitinophagaceae</taxon>
        <taxon>Chitinophaga</taxon>
    </lineage>
</organism>
<dbReference type="AlphaFoldDB" id="A0A1C4ER29"/>
<dbReference type="OrthoDB" id="680438at2"/>
<sequence>MKLDVTGSIQATSLAQITAPNQTVPHAAIYANVANGRFAAKAGVTIPNDTKCVTTTEVKTLVWLQESYLPATDNQLPMWQQLVPYFTNTIQIKSFRKTCSSGYTGNFVLDTIVAGIYVDSTQALADSIAYEALLADGPVNANNKGTCTMSCSEEGYKMIDEICTLGTKIWTGRQRISNLWYCTYYYSWPDGTQSATYTTSGAISPCPPPME</sequence>
<evidence type="ECO:0000313" key="3">
    <source>
        <dbReference type="Proteomes" id="UP000242818"/>
    </source>
</evidence>
<dbReference type="Pfam" id="PF19404">
    <property type="entry name" value="DUF5977"/>
    <property type="match status" value="1"/>
</dbReference>
<keyword evidence="3" id="KW-1185">Reference proteome</keyword>
<name>A0A1C4ER29_9BACT</name>
<feature type="domain" description="DUF5977" evidence="1">
    <location>
        <begin position="86"/>
        <end position="148"/>
    </location>
</feature>
<proteinExistence type="predicted"/>
<evidence type="ECO:0000259" key="1">
    <source>
        <dbReference type="Pfam" id="PF19404"/>
    </source>
</evidence>
<dbReference type="RefSeq" id="WP_089713170.1">
    <property type="nucleotide sequence ID" value="NZ_FMAR01000009.1"/>
</dbReference>
<dbReference type="EMBL" id="FMAR01000009">
    <property type="protein sequence ID" value="SCC46075.1"/>
    <property type="molecule type" value="Genomic_DNA"/>
</dbReference>
<protein>
    <recommendedName>
        <fullName evidence="1">DUF5977 domain-containing protein</fullName>
    </recommendedName>
</protein>
<evidence type="ECO:0000313" key="2">
    <source>
        <dbReference type="EMBL" id="SCC46075.1"/>
    </source>
</evidence>
<dbReference type="Proteomes" id="UP000242818">
    <property type="component" value="Unassembled WGS sequence"/>
</dbReference>